<keyword evidence="3" id="KW-1185">Reference proteome</keyword>
<evidence type="ECO:0000256" key="1">
    <source>
        <dbReference type="SAM" id="MobiDB-lite"/>
    </source>
</evidence>
<name>A0A1R3IWA1_COCAP</name>
<evidence type="ECO:0000313" key="3">
    <source>
        <dbReference type="Proteomes" id="UP000188268"/>
    </source>
</evidence>
<organism evidence="2 3">
    <name type="scientific">Corchorus capsularis</name>
    <name type="common">Jute</name>
    <dbReference type="NCBI Taxonomy" id="210143"/>
    <lineage>
        <taxon>Eukaryota</taxon>
        <taxon>Viridiplantae</taxon>
        <taxon>Streptophyta</taxon>
        <taxon>Embryophyta</taxon>
        <taxon>Tracheophyta</taxon>
        <taxon>Spermatophyta</taxon>
        <taxon>Magnoliopsida</taxon>
        <taxon>eudicotyledons</taxon>
        <taxon>Gunneridae</taxon>
        <taxon>Pentapetalae</taxon>
        <taxon>rosids</taxon>
        <taxon>malvids</taxon>
        <taxon>Malvales</taxon>
        <taxon>Malvaceae</taxon>
        <taxon>Grewioideae</taxon>
        <taxon>Apeibeae</taxon>
        <taxon>Corchorus</taxon>
    </lineage>
</organism>
<gene>
    <name evidence="2" type="ORF">CCACVL1_09436</name>
</gene>
<dbReference type="EMBL" id="AWWV01009382">
    <property type="protein sequence ID" value="OMO86834.1"/>
    <property type="molecule type" value="Genomic_DNA"/>
</dbReference>
<dbReference type="Proteomes" id="UP000188268">
    <property type="component" value="Unassembled WGS sequence"/>
</dbReference>
<proteinExistence type="predicted"/>
<dbReference type="Gramene" id="OMO86834">
    <property type="protein sequence ID" value="OMO86834"/>
    <property type="gene ID" value="CCACVL1_09436"/>
</dbReference>
<reference evidence="2 3" key="1">
    <citation type="submission" date="2013-09" db="EMBL/GenBank/DDBJ databases">
        <title>Corchorus capsularis genome sequencing.</title>
        <authorList>
            <person name="Alam M."/>
            <person name="Haque M.S."/>
            <person name="Islam M.S."/>
            <person name="Emdad E.M."/>
            <person name="Islam M.M."/>
            <person name="Ahmed B."/>
            <person name="Halim A."/>
            <person name="Hossen Q.M.M."/>
            <person name="Hossain M.Z."/>
            <person name="Ahmed R."/>
            <person name="Khan M.M."/>
            <person name="Islam R."/>
            <person name="Rashid M.M."/>
            <person name="Khan S.A."/>
            <person name="Rahman M.S."/>
            <person name="Alam M."/>
        </authorList>
    </citation>
    <scope>NUCLEOTIDE SEQUENCE [LARGE SCALE GENOMIC DNA]</scope>
    <source>
        <strain evidence="3">cv. CVL-1</strain>
        <tissue evidence="2">Whole seedling</tissue>
    </source>
</reference>
<dbReference type="OrthoDB" id="10344537at2759"/>
<evidence type="ECO:0000313" key="2">
    <source>
        <dbReference type="EMBL" id="OMO86834.1"/>
    </source>
</evidence>
<protein>
    <submittedName>
        <fullName evidence="2">Uncharacterized protein</fullName>
    </submittedName>
</protein>
<dbReference type="AlphaFoldDB" id="A0A1R3IWA1"/>
<accession>A0A1R3IWA1</accession>
<sequence length="30" mass="3225">MGIAQSFQDGKKESRRHGGPCRPVLDGPCP</sequence>
<comment type="caution">
    <text evidence="2">The sequence shown here is derived from an EMBL/GenBank/DDBJ whole genome shotgun (WGS) entry which is preliminary data.</text>
</comment>
<feature type="region of interest" description="Disordered" evidence="1">
    <location>
        <begin position="1"/>
        <end position="30"/>
    </location>
</feature>